<dbReference type="GO" id="GO:0003755">
    <property type="term" value="F:peptidyl-prolyl cis-trans isomerase activity"/>
    <property type="evidence" value="ECO:0007669"/>
    <property type="project" value="UniProtKB-UniRule"/>
</dbReference>
<dbReference type="Proteomes" id="UP000092498">
    <property type="component" value="Chromosome"/>
</dbReference>
<dbReference type="InterPro" id="IPR001179">
    <property type="entry name" value="PPIase_FKBP_dom"/>
</dbReference>
<keyword evidence="7 12" id="KW-0143">Chaperone</keyword>
<reference evidence="17 18" key="1">
    <citation type="submission" date="2015-11" db="EMBL/GenBank/DDBJ databases">
        <title>Whole-Genome Sequence of Candidatus Oderbacter manganicum from the National Park Lower Oder Valley, Germany.</title>
        <authorList>
            <person name="Braun B."/>
            <person name="Liere K."/>
            <person name="Szewzyk U."/>
        </authorList>
    </citation>
    <scope>NUCLEOTIDE SEQUENCE [LARGE SCALE GENOMIC DNA]</scope>
    <source>
        <strain evidence="17 18">OTSz_A_272</strain>
    </source>
</reference>
<dbReference type="Gene3D" id="3.10.50.40">
    <property type="match status" value="1"/>
</dbReference>
<dbReference type="Pfam" id="PF00254">
    <property type="entry name" value="FKBP_C"/>
    <property type="match status" value="1"/>
</dbReference>
<evidence type="ECO:0000256" key="4">
    <source>
        <dbReference type="ARBA" id="ARBA00016902"/>
    </source>
</evidence>
<gene>
    <name evidence="12" type="primary">tig</name>
    <name evidence="17" type="ORF">ATE48_00150</name>
</gene>
<dbReference type="EMBL" id="CP013244">
    <property type="protein sequence ID" value="ANP44443.1"/>
    <property type="molecule type" value="Genomic_DNA"/>
</dbReference>
<dbReference type="InterPro" id="IPR008881">
    <property type="entry name" value="Trigger_fac_ribosome-bd_bac"/>
</dbReference>
<evidence type="ECO:0000256" key="7">
    <source>
        <dbReference type="ARBA" id="ARBA00023186"/>
    </source>
</evidence>
<dbReference type="PROSITE" id="PS50059">
    <property type="entry name" value="FKBP_PPIASE"/>
    <property type="match status" value="1"/>
</dbReference>
<evidence type="ECO:0000313" key="17">
    <source>
        <dbReference type="EMBL" id="ANP44443.1"/>
    </source>
</evidence>
<protein>
    <recommendedName>
        <fullName evidence="4 12">Trigger factor</fullName>
        <shortName evidence="12">TF</shortName>
        <ecNumber evidence="3 12">5.2.1.8</ecNumber>
    </recommendedName>
    <alternativeName>
        <fullName evidence="11 12">PPIase</fullName>
    </alternativeName>
</protein>
<evidence type="ECO:0000313" key="18">
    <source>
        <dbReference type="Proteomes" id="UP000092498"/>
    </source>
</evidence>
<dbReference type="GO" id="GO:0015031">
    <property type="term" value="P:protein transport"/>
    <property type="evidence" value="ECO:0007669"/>
    <property type="project" value="UniProtKB-UniRule"/>
</dbReference>
<evidence type="ECO:0000256" key="10">
    <source>
        <dbReference type="ARBA" id="ARBA00024849"/>
    </source>
</evidence>
<comment type="catalytic activity">
    <reaction evidence="1 12 13">
        <text>[protein]-peptidylproline (omega=180) = [protein]-peptidylproline (omega=0)</text>
        <dbReference type="Rhea" id="RHEA:16237"/>
        <dbReference type="Rhea" id="RHEA-COMP:10747"/>
        <dbReference type="Rhea" id="RHEA-COMP:10748"/>
        <dbReference type="ChEBI" id="CHEBI:83833"/>
        <dbReference type="ChEBI" id="CHEBI:83834"/>
        <dbReference type="EC" id="5.2.1.8"/>
    </reaction>
</comment>
<proteinExistence type="inferred from homology"/>
<comment type="domain">
    <text evidence="12">Consists of 3 domains; the N-terminus binds the ribosome, the middle domain has PPIase activity, while the C-terminus has intrinsic chaperone activity on its own.</text>
</comment>
<evidence type="ECO:0000256" key="3">
    <source>
        <dbReference type="ARBA" id="ARBA00013194"/>
    </source>
</evidence>
<dbReference type="EC" id="5.2.1.8" evidence="3 12"/>
<accession>A0A1B1AD11</accession>
<evidence type="ECO:0000256" key="5">
    <source>
        <dbReference type="ARBA" id="ARBA00022618"/>
    </source>
</evidence>
<evidence type="ECO:0000256" key="11">
    <source>
        <dbReference type="ARBA" id="ARBA00029986"/>
    </source>
</evidence>
<dbReference type="KEGG" id="cbot:ATE48_00150"/>
<dbReference type="HAMAP" id="MF_00303">
    <property type="entry name" value="Trigger_factor_Tig"/>
    <property type="match status" value="1"/>
</dbReference>
<comment type="similarity">
    <text evidence="2 12 14">Belongs to the FKBP-type PPIase family. Tig subfamily.</text>
</comment>
<keyword evidence="5 12" id="KW-0132">Cell division</keyword>
<dbReference type="STRING" id="1759059.ATE48_00150"/>
<feature type="compositionally biased region" description="Basic residues" evidence="15">
    <location>
        <begin position="448"/>
        <end position="460"/>
    </location>
</feature>
<dbReference type="InterPro" id="IPR008880">
    <property type="entry name" value="Trigger_fac_C"/>
</dbReference>
<dbReference type="PANTHER" id="PTHR30560:SF3">
    <property type="entry name" value="TRIGGER FACTOR-LIKE PROTEIN TIG, CHLOROPLASTIC"/>
    <property type="match status" value="1"/>
</dbReference>
<dbReference type="PIRSF" id="PIRSF003095">
    <property type="entry name" value="Trigger_factor"/>
    <property type="match status" value="1"/>
</dbReference>
<dbReference type="PANTHER" id="PTHR30560">
    <property type="entry name" value="TRIGGER FACTOR CHAPERONE AND PEPTIDYL-PROLYL CIS/TRANS ISOMERASE"/>
    <property type="match status" value="1"/>
</dbReference>
<keyword evidence="6 12" id="KW-0697">Rotamase</keyword>
<keyword evidence="18" id="KW-1185">Reference proteome</keyword>
<evidence type="ECO:0000256" key="13">
    <source>
        <dbReference type="PROSITE-ProRule" id="PRU00277"/>
    </source>
</evidence>
<dbReference type="Pfam" id="PF05697">
    <property type="entry name" value="Trigger_N"/>
    <property type="match status" value="1"/>
</dbReference>
<keyword evidence="8 12" id="KW-0413">Isomerase</keyword>
<dbReference type="InterPro" id="IPR036611">
    <property type="entry name" value="Trigger_fac_ribosome-bd_sf"/>
</dbReference>
<dbReference type="Pfam" id="PF05698">
    <property type="entry name" value="Trigger_C"/>
    <property type="match status" value="1"/>
</dbReference>
<keyword evidence="12" id="KW-0963">Cytoplasm</keyword>
<dbReference type="InParanoid" id="A0A1B1AD11"/>
<dbReference type="GO" id="GO:0043335">
    <property type="term" value="P:protein unfolding"/>
    <property type="evidence" value="ECO:0007669"/>
    <property type="project" value="TreeGrafter"/>
</dbReference>
<evidence type="ECO:0000259" key="16">
    <source>
        <dbReference type="PROSITE" id="PS50059"/>
    </source>
</evidence>
<dbReference type="InterPro" id="IPR005215">
    <property type="entry name" value="Trig_fac"/>
</dbReference>
<dbReference type="GO" id="GO:0051083">
    <property type="term" value="P:'de novo' cotranslational protein folding"/>
    <property type="evidence" value="ECO:0007669"/>
    <property type="project" value="TreeGrafter"/>
</dbReference>
<name>A0A1B1AD11_9PROT</name>
<dbReference type="GO" id="GO:0044183">
    <property type="term" value="F:protein folding chaperone"/>
    <property type="evidence" value="ECO:0007669"/>
    <property type="project" value="TreeGrafter"/>
</dbReference>
<dbReference type="GO" id="GO:0043022">
    <property type="term" value="F:ribosome binding"/>
    <property type="evidence" value="ECO:0007669"/>
    <property type="project" value="TreeGrafter"/>
</dbReference>
<sequence>MQLTESRSEGLLRVYDVVVPAAELQQKLNAKIAEVQPQVRINGFRPGKVPVSHIRKVYGPGMMQDIINEAVQSSTKEGLASLRPASEPALDLKSDMTKVMAGGEDLKFELSLEVMPEFEPTDLKSIKITRPTAAVSDEQVNEALNELAKAQRGFEDKSGAAADGDQLVIDFLGRIDGEAFDGGAANDAEVVIGANRFIPGFEEQLVGAKAGDERTLKVSFPDDYPAAGLAGKAAEFETKIKTVRGPKQGEPDDEWAKQLGFDNLAAIKDALKERIENDHKQQSRAKAKRQLFDQLDETHDFELPPRMVEAEFNQIWRQIEQDREQGRLDPSDEGKTDDDLKAEYREIAERRVRLGLLLAEIGRRHKLEVSDEEVGRAIAAQARNFPGQEQQVFEAYRRNPQLVAQVRAPLYEEKVVDYMMELIDVTNQTVTKDELFADDEPPTATPAKKAKKTKAAKAED</sequence>
<comment type="function">
    <text evidence="10 12">Involved in protein export. Acts as a chaperone by maintaining the newly synthesized protein in an open conformation. Functions as a peptidyl-prolyl cis-trans isomerase.</text>
</comment>
<evidence type="ECO:0000256" key="9">
    <source>
        <dbReference type="ARBA" id="ARBA00023306"/>
    </source>
</evidence>
<dbReference type="Gene3D" id="1.10.3120.10">
    <property type="entry name" value="Trigger factor, C-terminal domain"/>
    <property type="match status" value="1"/>
</dbReference>
<dbReference type="SUPFAM" id="SSF54534">
    <property type="entry name" value="FKBP-like"/>
    <property type="match status" value="1"/>
</dbReference>
<dbReference type="InterPro" id="IPR037041">
    <property type="entry name" value="Trigger_fac_C_sf"/>
</dbReference>
<evidence type="ECO:0000256" key="1">
    <source>
        <dbReference type="ARBA" id="ARBA00000971"/>
    </source>
</evidence>
<dbReference type="NCBIfam" id="TIGR00115">
    <property type="entry name" value="tig"/>
    <property type="match status" value="1"/>
</dbReference>
<dbReference type="Gene3D" id="3.30.70.1050">
    <property type="entry name" value="Trigger factor ribosome-binding domain"/>
    <property type="match status" value="1"/>
</dbReference>
<feature type="region of interest" description="Disordered" evidence="15">
    <location>
        <begin position="321"/>
        <end position="340"/>
    </location>
</feature>
<dbReference type="GO" id="GO:0005737">
    <property type="term" value="C:cytoplasm"/>
    <property type="evidence" value="ECO:0007669"/>
    <property type="project" value="UniProtKB-SubCell"/>
</dbReference>
<evidence type="ECO:0000256" key="2">
    <source>
        <dbReference type="ARBA" id="ARBA00005464"/>
    </source>
</evidence>
<dbReference type="GO" id="GO:0051301">
    <property type="term" value="P:cell division"/>
    <property type="evidence" value="ECO:0007669"/>
    <property type="project" value="UniProtKB-KW"/>
</dbReference>
<dbReference type="FunFam" id="3.10.50.40:FF:000001">
    <property type="entry name" value="Trigger factor"/>
    <property type="match status" value="1"/>
</dbReference>
<feature type="domain" description="PPIase FKBP-type" evidence="16">
    <location>
        <begin position="164"/>
        <end position="232"/>
    </location>
</feature>
<comment type="subcellular location">
    <subcellularLocation>
        <location evidence="12">Cytoplasm</location>
    </subcellularLocation>
    <text evidence="12">About half TF is bound to the ribosome near the polypeptide exit tunnel while the other half is free in the cytoplasm.</text>
</comment>
<dbReference type="SUPFAM" id="SSF102735">
    <property type="entry name" value="Trigger factor ribosome-binding domain"/>
    <property type="match status" value="1"/>
</dbReference>
<evidence type="ECO:0000256" key="15">
    <source>
        <dbReference type="SAM" id="MobiDB-lite"/>
    </source>
</evidence>
<dbReference type="OrthoDB" id="9767721at2"/>
<evidence type="ECO:0000256" key="6">
    <source>
        <dbReference type="ARBA" id="ARBA00023110"/>
    </source>
</evidence>
<keyword evidence="9 12" id="KW-0131">Cell cycle</keyword>
<evidence type="ECO:0000256" key="12">
    <source>
        <dbReference type="HAMAP-Rule" id="MF_00303"/>
    </source>
</evidence>
<dbReference type="AlphaFoldDB" id="A0A1B1AD11"/>
<dbReference type="FunCoup" id="A0A1B1AD11">
    <property type="interactions" value="637"/>
</dbReference>
<feature type="region of interest" description="Disordered" evidence="15">
    <location>
        <begin position="432"/>
        <end position="460"/>
    </location>
</feature>
<dbReference type="InterPro" id="IPR027304">
    <property type="entry name" value="Trigger_fact/SurA_dom_sf"/>
</dbReference>
<evidence type="ECO:0000256" key="14">
    <source>
        <dbReference type="RuleBase" id="RU003914"/>
    </source>
</evidence>
<evidence type="ECO:0000256" key="8">
    <source>
        <dbReference type="ARBA" id="ARBA00023235"/>
    </source>
</evidence>
<dbReference type="InterPro" id="IPR046357">
    <property type="entry name" value="PPIase_dom_sf"/>
</dbReference>
<organism evidence="17 18">
    <name type="scientific">Candidatus Viadribacter manganicus</name>
    <dbReference type="NCBI Taxonomy" id="1759059"/>
    <lineage>
        <taxon>Bacteria</taxon>
        <taxon>Pseudomonadati</taxon>
        <taxon>Pseudomonadota</taxon>
        <taxon>Alphaproteobacteria</taxon>
        <taxon>Hyphomonadales</taxon>
        <taxon>Hyphomonadaceae</taxon>
        <taxon>Candidatus Viadribacter</taxon>
    </lineage>
</organism>
<dbReference type="SUPFAM" id="SSF109998">
    <property type="entry name" value="Triger factor/SurA peptide-binding domain-like"/>
    <property type="match status" value="1"/>
</dbReference>